<evidence type="ECO:0000256" key="1">
    <source>
        <dbReference type="SAM" id="Phobius"/>
    </source>
</evidence>
<keyword evidence="1" id="KW-0812">Transmembrane</keyword>
<protein>
    <submittedName>
        <fullName evidence="2">Uncharacterized protein</fullName>
    </submittedName>
</protein>
<gene>
    <name evidence="2" type="ORF">METZ01_LOCUS55120</name>
</gene>
<evidence type="ECO:0000313" key="2">
    <source>
        <dbReference type="EMBL" id="SVA02266.1"/>
    </source>
</evidence>
<dbReference type="EMBL" id="UINC01002988">
    <property type="protein sequence ID" value="SVA02266.1"/>
    <property type="molecule type" value="Genomic_DNA"/>
</dbReference>
<organism evidence="2">
    <name type="scientific">marine metagenome</name>
    <dbReference type="NCBI Taxonomy" id="408172"/>
    <lineage>
        <taxon>unclassified sequences</taxon>
        <taxon>metagenomes</taxon>
        <taxon>ecological metagenomes</taxon>
    </lineage>
</organism>
<name>A0A381SE66_9ZZZZ</name>
<sequence>MDSEAVLMLSRLWPMLVAFVLLIVTLAQSHYRIKVLEEKVKVAFELINKLTDKK</sequence>
<feature type="transmembrane region" description="Helical" evidence="1">
    <location>
        <begin position="12"/>
        <end position="31"/>
    </location>
</feature>
<dbReference type="AlphaFoldDB" id="A0A381SE66"/>
<accession>A0A381SE66</accession>
<reference evidence="2" key="1">
    <citation type="submission" date="2018-05" db="EMBL/GenBank/DDBJ databases">
        <authorList>
            <person name="Lanie J.A."/>
            <person name="Ng W.-L."/>
            <person name="Kazmierczak K.M."/>
            <person name="Andrzejewski T.M."/>
            <person name="Davidsen T.M."/>
            <person name="Wayne K.J."/>
            <person name="Tettelin H."/>
            <person name="Glass J.I."/>
            <person name="Rusch D."/>
            <person name="Podicherti R."/>
            <person name="Tsui H.-C.T."/>
            <person name="Winkler M.E."/>
        </authorList>
    </citation>
    <scope>NUCLEOTIDE SEQUENCE</scope>
</reference>
<proteinExistence type="predicted"/>
<keyword evidence="1" id="KW-1133">Transmembrane helix</keyword>
<keyword evidence="1" id="KW-0472">Membrane</keyword>